<evidence type="ECO:0000313" key="2">
    <source>
        <dbReference type="Proteomes" id="UP000295645"/>
    </source>
</evidence>
<reference evidence="1 2" key="1">
    <citation type="submission" date="2019-03" db="EMBL/GenBank/DDBJ databases">
        <title>Above-ground endophytic microbial communities from plants in different locations in the United States.</title>
        <authorList>
            <person name="Frank C."/>
        </authorList>
    </citation>
    <scope>NUCLEOTIDE SEQUENCE [LARGE SCALE GENOMIC DNA]</scope>
    <source>
        <strain evidence="1 2">LP_13_YM</strain>
    </source>
</reference>
<dbReference type="PANTHER" id="PTHR41913">
    <property type="entry name" value="DUF1684 DOMAIN-CONTAINING PROTEIN"/>
    <property type="match status" value="1"/>
</dbReference>
<proteinExistence type="predicted"/>
<dbReference type="AlphaFoldDB" id="A0A4R3YH82"/>
<evidence type="ECO:0000313" key="1">
    <source>
        <dbReference type="EMBL" id="TCV91411.1"/>
    </source>
</evidence>
<comment type="caution">
    <text evidence="1">The sequence shown here is derived from an EMBL/GenBank/DDBJ whole genome shotgun (WGS) entry which is preliminary data.</text>
</comment>
<evidence type="ECO:0008006" key="3">
    <source>
        <dbReference type="Google" id="ProtNLM"/>
    </source>
</evidence>
<dbReference type="RefSeq" id="WP_132147160.1">
    <property type="nucleotide sequence ID" value="NZ_SMCS01000011.1"/>
</dbReference>
<dbReference type="Pfam" id="PF07920">
    <property type="entry name" value="DUF1684"/>
    <property type="match status" value="1"/>
</dbReference>
<gene>
    <name evidence="1" type="ORF">EC912_1114</name>
</gene>
<protein>
    <recommendedName>
        <fullName evidence="3">DUF1684 domain-containing protein</fullName>
    </recommendedName>
</protein>
<sequence>MIRNIAFASVLAVAATGAAGTDASYVHSIEQARAQRLETLKSPTGWLTLIGLEWLNPGVNRVGSASDNDIVLKAGPEHLGVVTLGADGSTNIAFADGVAATVDGKTVAKATLVDDAHATGAPTLVAFGTASFFVIERDGRKALRVKDTAAETRSGFVGLDYFAIDPSWRVVADWVPFDPPHEIEIGSVLGTIDKEKVPGKAVFVRDGHTFELYPIQEDATSLFFVIADRTSGKETYGAARFLTTPLAVDGKLVLDFNKATNPPCAFTPYATCPLAPPENRLDVRVTAGEQKYRGGHH</sequence>
<organism evidence="1 2">
    <name type="scientific">Luteibacter rhizovicinus</name>
    <dbReference type="NCBI Taxonomy" id="242606"/>
    <lineage>
        <taxon>Bacteria</taxon>
        <taxon>Pseudomonadati</taxon>
        <taxon>Pseudomonadota</taxon>
        <taxon>Gammaproteobacteria</taxon>
        <taxon>Lysobacterales</taxon>
        <taxon>Rhodanobacteraceae</taxon>
        <taxon>Luteibacter</taxon>
    </lineage>
</organism>
<dbReference type="PANTHER" id="PTHR41913:SF1">
    <property type="entry name" value="DUF1684 DOMAIN-CONTAINING PROTEIN"/>
    <property type="match status" value="1"/>
</dbReference>
<name>A0A4R3YH82_9GAMM</name>
<dbReference type="EMBL" id="SMCS01000011">
    <property type="protein sequence ID" value="TCV91411.1"/>
    <property type="molecule type" value="Genomic_DNA"/>
</dbReference>
<dbReference type="OrthoDB" id="5493262at2"/>
<accession>A0A4R3YH82</accession>
<dbReference type="InterPro" id="IPR012467">
    <property type="entry name" value="DUF1684"/>
</dbReference>
<dbReference type="Proteomes" id="UP000295645">
    <property type="component" value="Unassembled WGS sequence"/>
</dbReference>
<keyword evidence="2" id="KW-1185">Reference proteome</keyword>